<dbReference type="KEGG" id="pfer:IRI77_06115"/>
<evidence type="ECO:0000256" key="3">
    <source>
        <dbReference type="ARBA" id="ARBA00022840"/>
    </source>
</evidence>
<name>A0A7S7NTH9_PALFE</name>
<dbReference type="PROSITE" id="PS00211">
    <property type="entry name" value="ABC_TRANSPORTER_1"/>
    <property type="match status" value="1"/>
</dbReference>
<dbReference type="PANTHER" id="PTHR24220:SF376">
    <property type="entry name" value="ABC TRANSPORTER"/>
    <property type="match status" value="1"/>
</dbReference>
<dbReference type="GO" id="GO:0016887">
    <property type="term" value="F:ATP hydrolysis activity"/>
    <property type="evidence" value="ECO:0007669"/>
    <property type="project" value="InterPro"/>
</dbReference>
<dbReference type="InterPro" id="IPR015854">
    <property type="entry name" value="ABC_transpr_LolD-like"/>
</dbReference>
<gene>
    <name evidence="6" type="ORF">IRI77_06115</name>
</gene>
<proteinExistence type="inferred from homology"/>
<evidence type="ECO:0000313" key="7">
    <source>
        <dbReference type="Proteomes" id="UP000593892"/>
    </source>
</evidence>
<protein>
    <submittedName>
        <fullName evidence="6">ABC transporter ATP-binding protein</fullName>
    </submittedName>
</protein>
<dbReference type="EMBL" id="CP063849">
    <property type="protein sequence ID" value="QOY89525.1"/>
    <property type="molecule type" value="Genomic_DNA"/>
</dbReference>
<dbReference type="InterPro" id="IPR017911">
    <property type="entry name" value="MacB-like_ATP-bd"/>
</dbReference>
<evidence type="ECO:0000256" key="1">
    <source>
        <dbReference type="ARBA" id="ARBA00022448"/>
    </source>
</evidence>
<feature type="domain" description="ABC transporter" evidence="5">
    <location>
        <begin position="2"/>
        <end position="230"/>
    </location>
</feature>
<evidence type="ECO:0000259" key="5">
    <source>
        <dbReference type="PROSITE" id="PS50893"/>
    </source>
</evidence>
<keyword evidence="2" id="KW-0547">Nucleotide-binding</keyword>
<dbReference type="InterPro" id="IPR027417">
    <property type="entry name" value="P-loop_NTPase"/>
</dbReference>
<reference evidence="6 7" key="1">
    <citation type="submission" date="2020-10" db="EMBL/GenBank/DDBJ databases">
        <title>Complete genome sequence of Paludibaculum fermentans P105T, a facultatively anaerobic acidobacterium capable of dissimilatory Fe(III) reduction.</title>
        <authorList>
            <person name="Dedysh S.N."/>
            <person name="Beletsky A.V."/>
            <person name="Kulichevskaya I.S."/>
            <person name="Mardanov A.V."/>
            <person name="Ravin N.V."/>
        </authorList>
    </citation>
    <scope>NUCLEOTIDE SEQUENCE [LARGE SCALE GENOMIC DNA]</scope>
    <source>
        <strain evidence="6 7">P105</strain>
    </source>
</reference>
<sequence length="231" mass="24598">MIEIRNVVKTYGRGSAAVHALNGVDLDVSPGEVLMLMGPSGSGKTTLLSIMGCILQATSGSVRIAGQEIVGLAEKKLPKVRLDHFGFIFQGFNLFPALTARENVELTLKLKGISGSAGRKRAEHLLEQVGLADKFKSYPADLSGGQKQRIAIARALAGDPPIILADEPTAALDSHSGLTVMEILTSLARERDRAVVVVTHDSRVLHYADRIVHIADGRIAGSEEDAKEEAA</sequence>
<dbReference type="Proteomes" id="UP000593892">
    <property type="component" value="Chromosome"/>
</dbReference>
<dbReference type="GO" id="GO:0005886">
    <property type="term" value="C:plasma membrane"/>
    <property type="evidence" value="ECO:0007669"/>
    <property type="project" value="TreeGrafter"/>
</dbReference>
<dbReference type="CDD" id="cd03255">
    <property type="entry name" value="ABC_MJ0796_LolCDE_FtsE"/>
    <property type="match status" value="1"/>
</dbReference>
<comment type="similarity">
    <text evidence="4">Belongs to the ABC transporter superfamily. Macrolide exporter (TC 3.A.1.122) family.</text>
</comment>
<dbReference type="AlphaFoldDB" id="A0A7S7NTH9"/>
<dbReference type="GO" id="GO:0022857">
    <property type="term" value="F:transmembrane transporter activity"/>
    <property type="evidence" value="ECO:0007669"/>
    <property type="project" value="TreeGrafter"/>
</dbReference>
<dbReference type="PANTHER" id="PTHR24220">
    <property type="entry name" value="IMPORT ATP-BINDING PROTEIN"/>
    <property type="match status" value="1"/>
</dbReference>
<dbReference type="SUPFAM" id="SSF52540">
    <property type="entry name" value="P-loop containing nucleoside triphosphate hydrolases"/>
    <property type="match status" value="1"/>
</dbReference>
<dbReference type="InterPro" id="IPR003593">
    <property type="entry name" value="AAA+_ATPase"/>
</dbReference>
<dbReference type="SMART" id="SM00382">
    <property type="entry name" value="AAA"/>
    <property type="match status" value="1"/>
</dbReference>
<evidence type="ECO:0000313" key="6">
    <source>
        <dbReference type="EMBL" id="QOY89525.1"/>
    </source>
</evidence>
<dbReference type="RefSeq" id="WP_194451187.1">
    <property type="nucleotide sequence ID" value="NZ_CP063849.1"/>
</dbReference>
<evidence type="ECO:0000256" key="2">
    <source>
        <dbReference type="ARBA" id="ARBA00022741"/>
    </source>
</evidence>
<dbReference type="InterPro" id="IPR017871">
    <property type="entry name" value="ABC_transporter-like_CS"/>
</dbReference>
<keyword evidence="1" id="KW-0813">Transport</keyword>
<keyword evidence="3 6" id="KW-0067">ATP-binding</keyword>
<accession>A0A7S7NTH9</accession>
<dbReference type="PROSITE" id="PS50893">
    <property type="entry name" value="ABC_TRANSPORTER_2"/>
    <property type="match status" value="1"/>
</dbReference>
<dbReference type="InterPro" id="IPR003439">
    <property type="entry name" value="ABC_transporter-like_ATP-bd"/>
</dbReference>
<dbReference type="Gene3D" id="3.40.50.300">
    <property type="entry name" value="P-loop containing nucleotide triphosphate hydrolases"/>
    <property type="match status" value="1"/>
</dbReference>
<dbReference type="GO" id="GO:0098796">
    <property type="term" value="C:membrane protein complex"/>
    <property type="evidence" value="ECO:0007669"/>
    <property type="project" value="UniProtKB-ARBA"/>
</dbReference>
<keyword evidence="7" id="KW-1185">Reference proteome</keyword>
<evidence type="ECO:0000256" key="4">
    <source>
        <dbReference type="ARBA" id="ARBA00038388"/>
    </source>
</evidence>
<dbReference type="FunFam" id="3.40.50.300:FF:000032">
    <property type="entry name" value="Export ABC transporter ATP-binding protein"/>
    <property type="match status" value="1"/>
</dbReference>
<organism evidence="6 7">
    <name type="scientific">Paludibaculum fermentans</name>
    <dbReference type="NCBI Taxonomy" id="1473598"/>
    <lineage>
        <taxon>Bacteria</taxon>
        <taxon>Pseudomonadati</taxon>
        <taxon>Acidobacteriota</taxon>
        <taxon>Terriglobia</taxon>
        <taxon>Bryobacterales</taxon>
        <taxon>Bryobacteraceae</taxon>
        <taxon>Paludibaculum</taxon>
    </lineage>
</organism>
<dbReference type="Pfam" id="PF00005">
    <property type="entry name" value="ABC_tran"/>
    <property type="match status" value="1"/>
</dbReference>
<dbReference type="GO" id="GO:0005524">
    <property type="term" value="F:ATP binding"/>
    <property type="evidence" value="ECO:0007669"/>
    <property type="project" value="UniProtKB-KW"/>
</dbReference>